<organism evidence="1 2">
    <name type="scientific">Butyricimonas faecihominis</name>
    <dbReference type="NCBI Taxonomy" id="1472416"/>
    <lineage>
        <taxon>Bacteria</taxon>
        <taxon>Pseudomonadati</taxon>
        <taxon>Bacteroidota</taxon>
        <taxon>Bacteroidia</taxon>
        <taxon>Bacteroidales</taxon>
        <taxon>Odoribacteraceae</taxon>
        <taxon>Butyricimonas</taxon>
    </lineage>
</organism>
<reference evidence="1 2" key="1">
    <citation type="submission" date="2020-08" db="EMBL/GenBank/DDBJ databases">
        <title>Genomic Encyclopedia of Type Strains, Phase IV (KMG-IV): sequencing the most valuable type-strain genomes for metagenomic binning, comparative biology and taxonomic classification.</title>
        <authorList>
            <person name="Goeker M."/>
        </authorList>
    </citation>
    <scope>NUCLEOTIDE SEQUENCE [LARGE SCALE GENOMIC DNA]</scope>
    <source>
        <strain evidence="1 2">DSM 105721</strain>
    </source>
</reference>
<sequence length="66" mass="7459">MEKGGSTKQAAEIEKNEIIFRPKVTERLEELFKEGTDDAAIEAGKLLVREILYNTKDEGEFISTVE</sequence>
<dbReference type="AlphaFoldDB" id="A0A7W6HW57"/>
<proteinExistence type="predicted"/>
<keyword evidence="2" id="KW-1185">Reference proteome</keyword>
<dbReference type="RefSeq" id="WP_124318453.1">
    <property type="nucleotide sequence ID" value="NZ_AP028155.1"/>
</dbReference>
<evidence type="ECO:0000313" key="2">
    <source>
        <dbReference type="Proteomes" id="UP000546007"/>
    </source>
</evidence>
<evidence type="ECO:0000313" key="1">
    <source>
        <dbReference type="EMBL" id="MBB4025454.1"/>
    </source>
</evidence>
<name>A0A7W6HW57_9BACT</name>
<accession>A0A7W6HW57</accession>
<protein>
    <submittedName>
        <fullName evidence="1">Uncharacterized protein</fullName>
    </submittedName>
</protein>
<dbReference type="GeneID" id="93103332"/>
<dbReference type="EMBL" id="JACIES010000002">
    <property type="protein sequence ID" value="MBB4025454.1"/>
    <property type="molecule type" value="Genomic_DNA"/>
</dbReference>
<comment type="caution">
    <text evidence="1">The sequence shown here is derived from an EMBL/GenBank/DDBJ whole genome shotgun (WGS) entry which is preliminary data.</text>
</comment>
<dbReference type="Proteomes" id="UP000546007">
    <property type="component" value="Unassembled WGS sequence"/>
</dbReference>
<gene>
    <name evidence="1" type="ORF">GGR14_001226</name>
</gene>